<reference evidence="1 2" key="2">
    <citation type="journal article" date="2022" name="Mol. Ecol. Resour.">
        <title>The genomes of chicory, endive, great burdock and yacon provide insights into Asteraceae paleo-polyploidization history and plant inulin production.</title>
        <authorList>
            <person name="Fan W."/>
            <person name="Wang S."/>
            <person name="Wang H."/>
            <person name="Wang A."/>
            <person name="Jiang F."/>
            <person name="Liu H."/>
            <person name="Zhao H."/>
            <person name="Xu D."/>
            <person name="Zhang Y."/>
        </authorList>
    </citation>
    <scope>NUCLEOTIDE SEQUENCE [LARGE SCALE GENOMIC DNA]</scope>
    <source>
        <strain evidence="2">cv. Yunnan</strain>
        <tissue evidence="1">Leaves</tissue>
    </source>
</reference>
<protein>
    <submittedName>
        <fullName evidence="1">Uncharacterized protein</fullName>
    </submittedName>
</protein>
<accession>A0ACB9JPE2</accession>
<comment type="caution">
    <text evidence="1">The sequence shown here is derived from an EMBL/GenBank/DDBJ whole genome shotgun (WGS) entry which is preliminary data.</text>
</comment>
<dbReference type="Proteomes" id="UP001056120">
    <property type="component" value="Linkage Group LG03"/>
</dbReference>
<evidence type="ECO:0000313" key="1">
    <source>
        <dbReference type="EMBL" id="KAI3821756.1"/>
    </source>
</evidence>
<sequence>MGKSSSSTSAAADSIPSFKDICNMSKMELIFYVILQDSIIDDPVEENINLLVTTLNVNATSGNDSTSIEATKMREKNLIEATNKEDKVEEPDVESSKNESLQAHENIQVDNDENPSVFADDNTDNKNYMFDLDELISAEYATASLLYNAAQGMGKSSSFPLPDPGQASTSAAADSRPSFEDVSNMSKMELISYVILQDPIIDDLAQENINLLAIALNVNATSGYDSTSIDATKIGEKNPIEAANKEESRGAENDRLQENINLLAMALNVKSTSRNDSTLIDATKMGEKNPIEAANKEDKAEEPDVKSSKNESLQAHENILVDNDENPSLSGIEIGIEFIFNDSPLIEDATPSLVYNACLGDDLDRDYDELRAINDVSTWILVVHKDAKVEDEKVIDGMPLMRFVFFMKNI</sequence>
<dbReference type="EMBL" id="CM042020">
    <property type="protein sequence ID" value="KAI3821756.1"/>
    <property type="molecule type" value="Genomic_DNA"/>
</dbReference>
<evidence type="ECO:0000313" key="2">
    <source>
        <dbReference type="Proteomes" id="UP001056120"/>
    </source>
</evidence>
<name>A0ACB9JPE2_9ASTR</name>
<organism evidence="1 2">
    <name type="scientific">Smallanthus sonchifolius</name>
    <dbReference type="NCBI Taxonomy" id="185202"/>
    <lineage>
        <taxon>Eukaryota</taxon>
        <taxon>Viridiplantae</taxon>
        <taxon>Streptophyta</taxon>
        <taxon>Embryophyta</taxon>
        <taxon>Tracheophyta</taxon>
        <taxon>Spermatophyta</taxon>
        <taxon>Magnoliopsida</taxon>
        <taxon>eudicotyledons</taxon>
        <taxon>Gunneridae</taxon>
        <taxon>Pentapetalae</taxon>
        <taxon>asterids</taxon>
        <taxon>campanulids</taxon>
        <taxon>Asterales</taxon>
        <taxon>Asteraceae</taxon>
        <taxon>Asteroideae</taxon>
        <taxon>Heliantheae alliance</taxon>
        <taxon>Millerieae</taxon>
        <taxon>Smallanthus</taxon>
    </lineage>
</organism>
<reference evidence="2" key="1">
    <citation type="journal article" date="2022" name="Mol. Ecol. Resour.">
        <title>The genomes of chicory, endive, great burdock and yacon provide insights into Asteraceae palaeo-polyploidization history and plant inulin production.</title>
        <authorList>
            <person name="Fan W."/>
            <person name="Wang S."/>
            <person name="Wang H."/>
            <person name="Wang A."/>
            <person name="Jiang F."/>
            <person name="Liu H."/>
            <person name="Zhao H."/>
            <person name="Xu D."/>
            <person name="Zhang Y."/>
        </authorList>
    </citation>
    <scope>NUCLEOTIDE SEQUENCE [LARGE SCALE GENOMIC DNA]</scope>
    <source>
        <strain evidence="2">cv. Yunnan</strain>
    </source>
</reference>
<keyword evidence="2" id="KW-1185">Reference proteome</keyword>
<gene>
    <name evidence="1" type="ORF">L1987_09328</name>
</gene>
<proteinExistence type="predicted"/>